<dbReference type="EMBL" id="MRZV01002456">
    <property type="protein sequence ID" value="PIK33657.1"/>
    <property type="molecule type" value="Genomic_DNA"/>
</dbReference>
<name>A0A2G8JD36_STIJA</name>
<proteinExistence type="predicted"/>
<evidence type="ECO:0000313" key="4">
    <source>
        <dbReference type="Proteomes" id="UP000230750"/>
    </source>
</evidence>
<dbReference type="Pfam" id="PF11515">
    <property type="entry name" value="Cul7"/>
    <property type="match status" value="1"/>
</dbReference>
<feature type="region of interest" description="Disordered" evidence="1">
    <location>
        <begin position="139"/>
        <end position="205"/>
    </location>
</feature>
<organism evidence="3 4">
    <name type="scientific">Stichopus japonicus</name>
    <name type="common">Sea cucumber</name>
    <dbReference type="NCBI Taxonomy" id="307972"/>
    <lineage>
        <taxon>Eukaryota</taxon>
        <taxon>Metazoa</taxon>
        <taxon>Echinodermata</taxon>
        <taxon>Eleutherozoa</taxon>
        <taxon>Echinozoa</taxon>
        <taxon>Holothuroidea</taxon>
        <taxon>Aspidochirotacea</taxon>
        <taxon>Aspidochirotida</taxon>
        <taxon>Stichopodidae</taxon>
        <taxon>Apostichopus</taxon>
    </lineage>
</organism>
<dbReference type="CDD" id="cd14402">
    <property type="entry name" value="UBA_HERC2"/>
    <property type="match status" value="1"/>
</dbReference>
<dbReference type="AlphaFoldDB" id="A0A2G8JD36"/>
<dbReference type="SUPFAM" id="SSF63748">
    <property type="entry name" value="Tudor/PWWP/MBT"/>
    <property type="match status" value="1"/>
</dbReference>
<dbReference type="InterPro" id="IPR015940">
    <property type="entry name" value="UBA"/>
</dbReference>
<evidence type="ECO:0000259" key="2">
    <source>
        <dbReference type="PROSITE" id="PS50030"/>
    </source>
</evidence>
<feature type="compositionally biased region" description="Polar residues" evidence="1">
    <location>
        <begin position="148"/>
        <end position="185"/>
    </location>
</feature>
<evidence type="ECO:0000256" key="1">
    <source>
        <dbReference type="SAM" id="MobiDB-lite"/>
    </source>
</evidence>
<dbReference type="InterPro" id="IPR021097">
    <property type="entry name" value="CPH_domain"/>
</dbReference>
<feature type="domain" description="UBA" evidence="2">
    <location>
        <begin position="291"/>
        <end position="341"/>
    </location>
</feature>
<dbReference type="STRING" id="307972.A0A2G8JD36"/>
<feature type="compositionally biased region" description="Polar residues" evidence="1">
    <location>
        <begin position="347"/>
        <end position="358"/>
    </location>
</feature>
<feature type="region of interest" description="Disordered" evidence="1">
    <location>
        <begin position="342"/>
        <end position="375"/>
    </location>
</feature>
<evidence type="ECO:0000313" key="3">
    <source>
        <dbReference type="EMBL" id="PIK33657.1"/>
    </source>
</evidence>
<protein>
    <recommendedName>
        <fullName evidence="2">UBA domain-containing protein</fullName>
    </recommendedName>
</protein>
<gene>
    <name evidence="3" type="ORF">BSL78_29528</name>
</gene>
<keyword evidence="4" id="KW-1185">Reference proteome</keyword>
<dbReference type="SUPFAM" id="SSF46934">
    <property type="entry name" value="UBA-like"/>
    <property type="match status" value="1"/>
</dbReference>
<sequence>MWTSSEGSERMSSLTARLFKLLGDILLACSSDLSPQSNDSGKKSKRNTHSKVSLTASFTTTVAEEFISLICTIHCHRYWNPHINDYINRQLALANSTDQWEQDVKEVPFTVTKLLLTPEVLAAWSSLISKASSGVLSLGSAKGVNGRDGSNLNGTVRETGSSGSAPSYQSPVRSAGQSPTASLSTGRRGDSNDVRGIQQSRRTPETITLLQKLMGVATQPSRIKAMFSKTEMEDAALALSLTLVASAHQATQISTSPVEESKPSTSVVVSPNTAEPKAPVTQQKKTRRHLSFESRPSPLVSQIMEMGFQRKAIEFAIKAQGGSGPVGTSRVESIVAWLVDHPDAQVPDTSDTESTGTFEYSEEGEDDDDDEDDDEFEDLEGEFEQLAAEGAALKKRSDFHSNDEYAMFVRDHIKCGMTIKCCRTYEEVQEGDIGRVIKVRPKCFD</sequence>
<comment type="caution">
    <text evidence="3">The sequence shown here is derived from an EMBL/GenBank/DDBJ whole genome shotgun (WGS) entry which is preliminary data.</text>
</comment>
<reference evidence="3 4" key="1">
    <citation type="journal article" date="2017" name="PLoS Biol.">
        <title>The sea cucumber genome provides insights into morphological evolution and visceral regeneration.</title>
        <authorList>
            <person name="Zhang X."/>
            <person name="Sun L."/>
            <person name="Yuan J."/>
            <person name="Sun Y."/>
            <person name="Gao Y."/>
            <person name="Zhang L."/>
            <person name="Li S."/>
            <person name="Dai H."/>
            <person name="Hamel J.F."/>
            <person name="Liu C."/>
            <person name="Yu Y."/>
            <person name="Liu S."/>
            <person name="Lin W."/>
            <person name="Guo K."/>
            <person name="Jin S."/>
            <person name="Xu P."/>
            <person name="Storey K.B."/>
            <person name="Huan P."/>
            <person name="Zhang T."/>
            <person name="Zhou Y."/>
            <person name="Zhang J."/>
            <person name="Lin C."/>
            <person name="Li X."/>
            <person name="Xing L."/>
            <person name="Huo D."/>
            <person name="Sun M."/>
            <person name="Wang L."/>
            <person name="Mercier A."/>
            <person name="Li F."/>
            <person name="Yang H."/>
            <person name="Xiang J."/>
        </authorList>
    </citation>
    <scope>NUCLEOTIDE SEQUENCE [LARGE SCALE GENOMIC DNA]</scope>
    <source>
        <strain evidence="3">Shaxun</strain>
        <tissue evidence="3">Muscle</tissue>
    </source>
</reference>
<dbReference type="PROSITE" id="PS50030">
    <property type="entry name" value="UBA"/>
    <property type="match status" value="1"/>
</dbReference>
<dbReference type="InterPro" id="IPR014722">
    <property type="entry name" value="Rib_uL2_dom2"/>
</dbReference>
<feature type="compositionally biased region" description="Acidic residues" evidence="1">
    <location>
        <begin position="360"/>
        <end position="375"/>
    </location>
</feature>
<dbReference type="OrthoDB" id="239701at2759"/>
<dbReference type="InterPro" id="IPR009060">
    <property type="entry name" value="UBA-like_sf"/>
</dbReference>
<dbReference type="Proteomes" id="UP000230750">
    <property type="component" value="Unassembled WGS sequence"/>
</dbReference>
<dbReference type="Gene3D" id="2.30.30.30">
    <property type="match status" value="1"/>
</dbReference>
<dbReference type="Gene3D" id="1.10.8.10">
    <property type="entry name" value="DNA helicase RuvA subunit, C-terminal domain"/>
    <property type="match status" value="1"/>
</dbReference>
<accession>A0A2G8JD36</accession>
<feature type="compositionally biased region" description="Polar residues" evidence="1">
    <location>
        <begin position="253"/>
        <end position="273"/>
    </location>
</feature>
<feature type="region of interest" description="Disordered" evidence="1">
    <location>
        <begin position="253"/>
        <end position="293"/>
    </location>
</feature>